<dbReference type="InterPro" id="IPR018490">
    <property type="entry name" value="cNMP-bd_dom_sf"/>
</dbReference>
<dbReference type="GO" id="GO:0034490">
    <property type="term" value="P:basic amino acid transmembrane import into vacuole"/>
    <property type="evidence" value="ECO:0007669"/>
    <property type="project" value="UniProtKB-ARBA"/>
</dbReference>
<feature type="compositionally biased region" description="Basic and acidic residues" evidence="8">
    <location>
        <begin position="29"/>
        <end position="39"/>
    </location>
</feature>
<feature type="transmembrane region" description="Helical" evidence="9">
    <location>
        <begin position="674"/>
        <end position="700"/>
    </location>
</feature>
<keyword evidence="2" id="KW-0813">Transport</keyword>
<evidence type="ECO:0000256" key="5">
    <source>
        <dbReference type="ARBA" id="ARBA00022970"/>
    </source>
</evidence>
<dbReference type="InParanoid" id="A0A0E1RW75"/>
<proteinExistence type="predicted"/>
<feature type="compositionally biased region" description="Polar residues" evidence="8">
    <location>
        <begin position="46"/>
        <end position="68"/>
    </location>
</feature>
<keyword evidence="6 9" id="KW-1133">Transmembrane helix</keyword>
<evidence type="ECO:0000259" key="11">
    <source>
        <dbReference type="PROSITE" id="PS50801"/>
    </source>
</evidence>
<evidence type="ECO:0000256" key="9">
    <source>
        <dbReference type="SAM" id="Phobius"/>
    </source>
</evidence>
<keyword evidence="5" id="KW-0029">Amino-acid transport</keyword>
<feature type="transmembrane region" description="Helical" evidence="9">
    <location>
        <begin position="451"/>
        <end position="473"/>
    </location>
</feature>
<dbReference type="FunFam" id="3.30.750.24:FF:000012">
    <property type="entry name" value="Sulfate transporter family protein"/>
    <property type="match status" value="1"/>
</dbReference>
<dbReference type="SUPFAM" id="SSF51206">
    <property type="entry name" value="cAMP-binding domain-like"/>
    <property type="match status" value="1"/>
</dbReference>
<keyword evidence="4 9" id="KW-0812">Transmembrane</keyword>
<dbReference type="PANTHER" id="PTHR43310">
    <property type="entry name" value="SULFATE TRANSPORTER YBAR-RELATED"/>
    <property type="match status" value="1"/>
</dbReference>
<dbReference type="STRING" id="246410.A0A0E1RW75"/>
<dbReference type="VEuPathDB" id="FungiDB:CIMG_07040"/>
<feature type="region of interest" description="Disordered" evidence="8">
    <location>
        <begin position="141"/>
        <end position="175"/>
    </location>
</feature>
<keyword evidence="3" id="KW-0926">Vacuole</keyword>
<dbReference type="RefSeq" id="XP_001243144.2">
    <property type="nucleotide sequence ID" value="XM_001243143.2"/>
</dbReference>
<dbReference type="PROSITE" id="PS50801">
    <property type="entry name" value="STAS"/>
    <property type="match status" value="1"/>
</dbReference>
<dbReference type="Pfam" id="PF00916">
    <property type="entry name" value="Sulfate_transp"/>
    <property type="match status" value="1"/>
</dbReference>
<dbReference type="GeneID" id="4561459"/>
<evidence type="ECO:0000256" key="6">
    <source>
        <dbReference type="ARBA" id="ARBA00022989"/>
    </source>
</evidence>
<dbReference type="EMBL" id="GG704912">
    <property type="protein sequence ID" value="EAS31561.2"/>
    <property type="molecule type" value="Genomic_DNA"/>
</dbReference>
<evidence type="ECO:0000256" key="8">
    <source>
        <dbReference type="SAM" id="MobiDB-lite"/>
    </source>
</evidence>
<feature type="transmembrane region" description="Helical" evidence="9">
    <location>
        <begin position="485"/>
        <end position="505"/>
    </location>
</feature>
<evidence type="ECO:0000313" key="12">
    <source>
        <dbReference type="EMBL" id="EAS31561.2"/>
    </source>
</evidence>
<dbReference type="OrthoDB" id="409725at2759"/>
<organism evidence="12 13">
    <name type="scientific">Coccidioides immitis (strain RS)</name>
    <name type="common">Valley fever fungus</name>
    <dbReference type="NCBI Taxonomy" id="246410"/>
    <lineage>
        <taxon>Eukaryota</taxon>
        <taxon>Fungi</taxon>
        <taxon>Dikarya</taxon>
        <taxon>Ascomycota</taxon>
        <taxon>Pezizomycotina</taxon>
        <taxon>Eurotiomycetes</taxon>
        <taxon>Eurotiomycetidae</taxon>
        <taxon>Onygenales</taxon>
        <taxon>Onygenaceae</taxon>
        <taxon>Coccidioides</taxon>
    </lineage>
</organism>
<feature type="transmembrane region" description="Helical" evidence="9">
    <location>
        <begin position="547"/>
        <end position="569"/>
    </location>
</feature>
<dbReference type="InterPro" id="IPR052706">
    <property type="entry name" value="Membrane-Transporter-like"/>
</dbReference>
<evidence type="ECO:0000256" key="1">
    <source>
        <dbReference type="ARBA" id="ARBA00004128"/>
    </source>
</evidence>
<feature type="region of interest" description="Disordered" evidence="8">
    <location>
        <begin position="1"/>
        <end position="70"/>
    </location>
</feature>
<dbReference type="Proteomes" id="UP000001261">
    <property type="component" value="Unassembled WGS sequence"/>
</dbReference>
<comment type="subcellular location">
    <subcellularLocation>
        <location evidence="1">Vacuole membrane</location>
        <topology evidence="1">Multi-pass membrane protein</topology>
    </subcellularLocation>
</comment>
<dbReference type="PANTHER" id="PTHR43310:SF4">
    <property type="entry name" value="AFR304WP"/>
    <property type="match status" value="1"/>
</dbReference>
<feature type="compositionally biased region" description="Gly residues" evidence="8">
    <location>
        <begin position="1"/>
        <end position="12"/>
    </location>
</feature>
<protein>
    <submittedName>
        <fullName evidence="12">Sulfate transporter</fullName>
    </submittedName>
</protein>
<name>A0A0E1RW75_COCIM</name>
<dbReference type="PROSITE" id="PS50042">
    <property type="entry name" value="CNMP_BINDING_3"/>
    <property type="match status" value="1"/>
</dbReference>
<accession>A0A0E1RW75</accession>
<evidence type="ECO:0000259" key="10">
    <source>
        <dbReference type="PROSITE" id="PS50042"/>
    </source>
</evidence>
<evidence type="ECO:0000256" key="2">
    <source>
        <dbReference type="ARBA" id="ARBA00022448"/>
    </source>
</evidence>
<feature type="transmembrane region" description="Helical" evidence="9">
    <location>
        <begin position="581"/>
        <end position="601"/>
    </location>
</feature>
<feature type="transmembrane region" description="Helical" evidence="9">
    <location>
        <begin position="381"/>
        <end position="407"/>
    </location>
</feature>
<dbReference type="SUPFAM" id="SSF52091">
    <property type="entry name" value="SpoIIaa-like"/>
    <property type="match status" value="1"/>
</dbReference>
<dbReference type="Pfam" id="PF00027">
    <property type="entry name" value="cNMP_binding"/>
    <property type="match status" value="1"/>
</dbReference>
<reference evidence="13" key="2">
    <citation type="journal article" date="2010" name="Genome Res.">
        <title>Population genomic sequencing of Coccidioides fungi reveals recent hybridization and transposon control.</title>
        <authorList>
            <person name="Neafsey D.E."/>
            <person name="Barker B.M."/>
            <person name="Sharpton T.J."/>
            <person name="Stajich J.E."/>
            <person name="Park D.J."/>
            <person name="Whiston E."/>
            <person name="Hung C.-Y."/>
            <person name="McMahan C."/>
            <person name="White J."/>
            <person name="Sykes S."/>
            <person name="Heiman D."/>
            <person name="Young S."/>
            <person name="Zeng Q."/>
            <person name="Abouelleil A."/>
            <person name="Aftuck L."/>
            <person name="Bessette D."/>
            <person name="Brown A."/>
            <person name="FitzGerald M."/>
            <person name="Lui A."/>
            <person name="Macdonald J.P."/>
            <person name="Priest M."/>
            <person name="Orbach M.J."/>
            <person name="Galgiani J.N."/>
            <person name="Kirkland T.N."/>
            <person name="Cole G.T."/>
            <person name="Birren B.W."/>
            <person name="Henn M.R."/>
            <person name="Taylor J.W."/>
            <person name="Rounsley S.D."/>
        </authorList>
    </citation>
    <scope>GENOME REANNOTATION</scope>
    <source>
        <strain evidence="13">RS</strain>
    </source>
</reference>
<evidence type="ECO:0000256" key="7">
    <source>
        <dbReference type="ARBA" id="ARBA00023136"/>
    </source>
</evidence>
<feature type="transmembrane region" description="Helical" evidence="9">
    <location>
        <begin position="414"/>
        <end position="431"/>
    </location>
</feature>
<feature type="compositionally biased region" description="Low complexity" evidence="8">
    <location>
        <begin position="914"/>
        <end position="934"/>
    </location>
</feature>
<evidence type="ECO:0000256" key="4">
    <source>
        <dbReference type="ARBA" id="ARBA00022692"/>
    </source>
</evidence>
<dbReference type="Gene3D" id="3.30.750.24">
    <property type="entry name" value="STAS domain"/>
    <property type="match status" value="1"/>
</dbReference>
<reference evidence="13" key="1">
    <citation type="journal article" date="2009" name="Genome Res.">
        <title>Comparative genomic analyses of the human fungal pathogens Coccidioides and their relatives.</title>
        <authorList>
            <person name="Sharpton T.J."/>
            <person name="Stajich J.E."/>
            <person name="Rounsley S.D."/>
            <person name="Gardner M.J."/>
            <person name="Wortman J.R."/>
            <person name="Jordar V.S."/>
            <person name="Maiti R."/>
            <person name="Kodira C.D."/>
            <person name="Neafsey D.E."/>
            <person name="Zeng Q."/>
            <person name="Hung C.-Y."/>
            <person name="McMahan C."/>
            <person name="Muszewska A."/>
            <person name="Grynberg M."/>
            <person name="Mandel M.A."/>
            <person name="Kellner E.M."/>
            <person name="Barker B.M."/>
            <person name="Galgiani J.N."/>
            <person name="Orbach M.J."/>
            <person name="Kirkland T.N."/>
            <person name="Cole G.T."/>
            <person name="Henn M.R."/>
            <person name="Birren B.W."/>
            <person name="Taylor J.W."/>
        </authorList>
    </citation>
    <scope>NUCLEOTIDE SEQUENCE [LARGE SCALE GENOMIC DNA]</scope>
    <source>
        <strain evidence="13">RS</strain>
    </source>
</reference>
<dbReference type="KEGG" id="cim:CIMG_07040"/>
<dbReference type="Pfam" id="PF01740">
    <property type="entry name" value="STAS"/>
    <property type="match status" value="1"/>
</dbReference>
<keyword evidence="13" id="KW-1185">Reference proteome</keyword>
<evidence type="ECO:0000313" key="13">
    <source>
        <dbReference type="Proteomes" id="UP000001261"/>
    </source>
</evidence>
<feature type="domain" description="STAS" evidence="11">
    <location>
        <begin position="746"/>
        <end position="854"/>
    </location>
</feature>
<dbReference type="AlphaFoldDB" id="A0A0E1RW75"/>
<dbReference type="FunCoup" id="A0A0E1RW75">
    <property type="interactions" value="10"/>
</dbReference>
<dbReference type="Gene3D" id="2.60.120.10">
    <property type="entry name" value="Jelly Rolls"/>
    <property type="match status" value="1"/>
</dbReference>
<dbReference type="CDD" id="cd07042">
    <property type="entry name" value="STAS_SulP_like_sulfate_transporter"/>
    <property type="match status" value="1"/>
</dbReference>
<dbReference type="InterPro" id="IPR014710">
    <property type="entry name" value="RmlC-like_jellyroll"/>
</dbReference>
<keyword evidence="7 9" id="KW-0472">Membrane</keyword>
<gene>
    <name evidence="12" type="ORF">CIMG_07040</name>
</gene>
<dbReference type="InterPro" id="IPR002645">
    <property type="entry name" value="STAS_dom"/>
</dbReference>
<dbReference type="SMART" id="SM00100">
    <property type="entry name" value="cNMP"/>
    <property type="match status" value="1"/>
</dbReference>
<feature type="region of interest" description="Disordered" evidence="8">
    <location>
        <begin position="911"/>
        <end position="939"/>
    </location>
</feature>
<evidence type="ECO:0000256" key="3">
    <source>
        <dbReference type="ARBA" id="ARBA00022554"/>
    </source>
</evidence>
<dbReference type="InterPro" id="IPR000595">
    <property type="entry name" value="cNMP-bd_dom"/>
</dbReference>
<sequence>MEGGRSPGPGSGGREESSQALPNRRRAYSTRDTRDDRLWSSEAPARTSSDAAGTESLRSWSRRPSVSERTPARSFFHRAFHGPLEDGQYSFQGVREQTTELESRAISDAESIRSVTTTFSGNGDSVPLSLDQRILEPFRSRDRAESHISQPEVIVEEESGSDTPRAGSAHSGGSALTALLRPPQQEQQRVDSDIQDDILGEDGHDAAEETPLVRQESRARSPRQYGTLGDAENPLLLLPTSTPPWDAKSSPPTKKIQWRNFCDPRRWDRRTILQKGIIYPASLLPAVLLGLLLNVLDALSYGMILFPLGEPLFADRGADGISMFYISTIISQLVYSCGGSIFKGGIGSEMIEVVPFFHKMALMTLARVGADNMDSVLATTILAYALSSILTGTVFFIMGATGLGSFIGFFPRHILIGCIGGVGWFLVATGVEVSARLSGNFKYDLDTLERLFQLDTIFLWTTPLLLAIGLLVVKRYIKSNFLVGGYFLSVACLFYFFELVLGIPLDTLREKGWVFEAPASDNPWYHFYTLYNFSAVNWPALADTIPAMFALTFFGILHVPINVPALGISTGEDNLNVDRELIAHGISNALSGFAGSIQNYLVYTNSLLFIASGGNHRLAGIMLAIATFGILLAGPGLIGFIPIMVVGALIYMLGIELMEEALVDTWGRLHRLEYMTVMIIVVTMGAWDFVTGIVVGIFLACLNFVVQASQKSAITGTYTGQVAVSTVRRNPTHAKFLKEAGRQTFVIKLSGFLFFGTIVSVEKQVRWLIEGEVFSHRPIRFLVLDLLHVKGLDFSAAEAFTRLNRMLQTRRVHMIICGVDISGEVGRSLRNVGLFEQENEVPVLENLNSALEYCENELLQALHDRKNAMSGIARTEPSSLKPIFKPQTSDLPVNSPRNLYLHQLAATTLREESASTAATASSSTPTSKPTSTKPQHQPPLSLLMHTFQGLTTQPEAFWAPAAAYFTRAEYPASSILYRMGEQAQHFFLLESGMLRAEYDTPQGNYFELIAAGRPCGELPFFGATRRTATVRAETPCVVWMMGEEGWRRLRERDADVGLEMMRVCLKLTAERMHTITSYVLTATR</sequence>
<dbReference type="GO" id="GO:0000329">
    <property type="term" value="C:fungal-type vacuole membrane"/>
    <property type="evidence" value="ECO:0007669"/>
    <property type="project" value="UniProtKB-ARBA"/>
</dbReference>
<dbReference type="CDD" id="cd00038">
    <property type="entry name" value="CAP_ED"/>
    <property type="match status" value="1"/>
</dbReference>
<dbReference type="OMA" id="ENEDFWF"/>
<feature type="transmembrane region" description="Helical" evidence="9">
    <location>
        <begin position="621"/>
        <end position="653"/>
    </location>
</feature>
<feature type="region of interest" description="Disordered" evidence="8">
    <location>
        <begin position="198"/>
        <end position="233"/>
    </location>
</feature>
<feature type="domain" description="Cyclic nucleotide-binding" evidence="10">
    <location>
        <begin position="970"/>
        <end position="1049"/>
    </location>
</feature>
<dbReference type="InterPro" id="IPR011547">
    <property type="entry name" value="SLC26A/SulP_dom"/>
</dbReference>
<dbReference type="InterPro" id="IPR036513">
    <property type="entry name" value="STAS_dom_sf"/>
</dbReference>